<feature type="transmembrane region" description="Helical" evidence="7">
    <location>
        <begin position="360"/>
        <end position="378"/>
    </location>
</feature>
<organism evidence="9 10">
    <name type="scientific">Thalassotalea eurytherma</name>
    <dbReference type="NCBI Taxonomy" id="1144278"/>
    <lineage>
        <taxon>Bacteria</taxon>
        <taxon>Pseudomonadati</taxon>
        <taxon>Pseudomonadota</taxon>
        <taxon>Gammaproteobacteria</taxon>
        <taxon>Alteromonadales</taxon>
        <taxon>Colwelliaceae</taxon>
        <taxon>Thalassotalea</taxon>
    </lineage>
</organism>
<dbReference type="Pfam" id="PF04116">
    <property type="entry name" value="FA_hydroxylase"/>
    <property type="match status" value="1"/>
</dbReference>
<dbReference type="PANTHER" id="PTHR21624:SF1">
    <property type="entry name" value="ALKYLGLYCEROL MONOOXYGENASE"/>
    <property type="match status" value="1"/>
</dbReference>
<feature type="transmembrane region" description="Helical" evidence="7">
    <location>
        <begin position="134"/>
        <end position="163"/>
    </location>
</feature>
<sequence length="415" mass="48263">MTIIVASIPLFLILIAVELWFDKKRGTHYYRFNDAINSLSLGILSRFTGVLKSLLPLSIYVAIYQEFALFELPSNSVWVWLFAFIIYDLAYYWVHRLNHRIHVMWGSHVVHHSSEEYNLTTALRQTSTPSLLAWLVYLPLAFIGVDPIVFIACASLNLVYQFWVHTRHVNKMPAWFEAIMVAPSHHRVHHALNRDYIDKNYAGVFIVWDKVFQSFQAEKEGIDIVYGVSHQLKSWNPFWANLQVYWNLLKDAYWAKGFKDKWKVFFMPPGWRPTDVNEAHPRSYATTKTMKKYDVSLSGPMKRYIFIQFLIMMVLTVTFLLQVASLPLDNLVLICLLASASLIMISGLQELKSWTIWGEPIRLMFVSVVFYILLAPIVKIHFTSYLVAITLLELGYFYIVTKHNMENTGQLTSES</sequence>
<evidence type="ECO:0000313" key="9">
    <source>
        <dbReference type="EMBL" id="GLX81183.1"/>
    </source>
</evidence>
<proteinExistence type="predicted"/>
<dbReference type="EMBL" id="BSSU01000003">
    <property type="protein sequence ID" value="GLX81183.1"/>
    <property type="molecule type" value="Genomic_DNA"/>
</dbReference>
<evidence type="ECO:0000313" key="10">
    <source>
        <dbReference type="Proteomes" id="UP001157133"/>
    </source>
</evidence>
<feature type="domain" description="Fatty acid hydroxylase" evidence="8">
    <location>
        <begin position="80"/>
        <end position="213"/>
    </location>
</feature>
<feature type="transmembrane region" description="Helical" evidence="7">
    <location>
        <begin position="384"/>
        <end position="401"/>
    </location>
</feature>
<name>A0ABQ6GZ05_9GAMM</name>
<evidence type="ECO:0000256" key="2">
    <source>
        <dbReference type="ARBA" id="ARBA00022692"/>
    </source>
</evidence>
<evidence type="ECO:0000256" key="5">
    <source>
        <dbReference type="ARBA" id="ARBA00023098"/>
    </source>
</evidence>
<comment type="subcellular location">
    <subcellularLocation>
        <location evidence="1">Endomembrane system</location>
        <topology evidence="1">Multi-pass membrane protein</topology>
    </subcellularLocation>
</comment>
<keyword evidence="5" id="KW-0443">Lipid metabolism</keyword>
<feature type="transmembrane region" description="Helical" evidence="7">
    <location>
        <begin position="304"/>
        <end position="324"/>
    </location>
</feature>
<evidence type="ECO:0000256" key="3">
    <source>
        <dbReference type="ARBA" id="ARBA00022989"/>
    </source>
</evidence>
<keyword evidence="4" id="KW-0560">Oxidoreductase</keyword>
<dbReference type="InterPro" id="IPR006694">
    <property type="entry name" value="Fatty_acid_hydroxylase"/>
</dbReference>
<comment type="caution">
    <text evidence="9">The sequence shown here is derived from an EMBL/GenBank/DDBJ whole genome shotgun (WGS) entry which is preliminary data.</text>
</comment>
<dbReference type="PANTHER" id="PTHR21624">
    <property type="entry name" value="STEROL DESATURASE-RELATED PROTEIN"/>
    <property type="match status" value="1"/>
</dbReference>
<keyword evidence="6 7" id="KW-0472">Membrane</keyword>
<dbReference type="RefSeq" id="WP_284206512.1">
    <property type="nucleotide sequence ID" value="NZ_BSSU01000003.1"/>
</dbReference>
<accession>A0ABQ6GZ05</accession>
<keyword evidence="2 7" id="KW-0812">Transmembrane</keyword>
<keyword evidence="10" id="KW-1185">Reference proteome</keyword>
<evidence type="ECO:0000256" key="7">
    <source>
        <dbReference type="SAM" id="Phobius"/>
    </source>
</evidence>
<evidence type="ECO:0000256" key="6">
    <source>
        <dbReference type="ARBA" id="ARBA00023136"/>
    </source>
</evidence>
<protein>
    <submittedName>
        <fullName evidence="9">Sterol desaturase</fullName>
    </submittedName>
</protein>
<evidence type="ECO:0000259" key="8">
    <source>
        <dbReference type="Pfam" id="PF04116"/>
    </source>
</evidence>
<evidence type="ECO:0000256" key="1">
    <source>
        <dbReference type="ARBA" id="ARBA00004127"/>
    </source>
</evidence>
<reference evidence="9 10" key="1">
    <citation type="submission" date="2023-03" db="EMBL/GenBank/DDBJ databases">
        <title>Draft genome sequence of Thalassotalea eurytherma JCM 18482T.</title>
        <authorList>
            <person name="Sawabe T."/>
        </authorList>
    </citation>
    <scope>NUCLEOTIDE SEQUENCE [LARGE SCALE GENOMIC DNA]</scope>
    <source>
        <strain evidence="9 10">JCM 18482</strain>
    </source>
</reference>
<keyword evidence="3 7" id="KW-1133">Transmembrane helix</keyword>
<feature type="transmembrane region" description="Helical" evidence="7">
    <location>
        <begin position="330"/>
        <end position="348"/>
    </location>
</feature>
<dbReference type="Proteomes" id="UP001157133">
    <property type="component" value="Unassembled WGS sequence"/>
</dbReference>
<feature type="transmembrane region" description="Helical" evidence="7">
    <location>
        <begin position="43"/>
        <end position="64"/>
    </location>
</feature>
<evidence type="ECO:0000256" key="4">
    <source>
        <dbReference type="ARBA" id="ARBA00023002"/>
    </source>
</evidence>
<feature type="transmembrane region" description="Helical" evidence="7">
    <location>
        <begin position="76"/>
        <end position="94"/>
    </location>
</feature>
<gene>
    <name evidence="9" type="primary">erg3</name>
    <name evidence="9" type="ORF">theurythT_06350</name>
</gene>
<dbReference type="InterPro" id="IPR051689">
    <property type="entry name" value="Sterol_desaturase/TMEM195"/>
</dbReference>